<dbReference type="InterPro" id="IPR028081">
    <property type="entry name" value="Leu-bd"/>
</dbReference>
<proteinExistence type="predicted"/>
<comment type="caution">
    <text evidence="3">The sequence shown here is derived from an EMBL/GenBank/DDBJ whole genome shotgun (WGS) entry which is preliminary data.</text>
</comment>
<dbReference type="AlphaFoldDB" id="T1AR62"/>
<dbReference type="SUPFAM" id="SSF53822">
    <property type="entry name" value="Periplasmic binding protein-like I"/>
    <property type="match status" value="1"/>
</dbReference>
<evidence type="ECO:0000259" key="2">
    <source>
        <dbReference type="Pfam" id="PF13458"/>
    </source>
</evidence>
<feature type="domain" description="Leucine-binding protein" evidence="2">
    <location>
        <begin position="40"/>
        <end position="204"/>
    </location>
</feature>
<organism evidence="3">
    <name type="scientific">mine drainage metagenome</name>
    <dbReference type="NCBI Taxonomy" id="410659"/>
    <lineage>
        <taxon>unclassified sequences</taxon>
        <taxon>metagenomes</taxon>
        <taxon>ecological metagenomes</taxon>
    </lineage>
</organism>
<dbReference type="InterPro" id="IPR051010">
    <property type="entry name" value="BCAA_transport"/>
</dbReference>
<keyword evidence="1" id="KW-0732">Signal</keyword>
<dbReference type="PROSITE" id="PS51257">
    <property type="entry name" value="PROKAR_LIPOPROTEIN"/>
    <property type="match status" value="1"/>
</dbReference>
<accession>T1AR62</accession>
<name>T1AR62_9ZZZZ</name>
<reference evidence="3" key="2">
    <citation type="journal article" date="2014" name="ISME J.">
        <title>Microbial stratification in low pH oxic and suboxic macroscopic growths along an acid mine drainage.</title>
        <authorList>
            <person name="Mendez-Garcia C."/>
            <person name="Mesa V."/>
            <person name="Sprenger R.R."/>
            <person name="Richter M."/>
            <person name="Diez M.S."/>
            <person name="Solano J."/>
            <person name="Bargiela R."/>
            <person name="Golyshina O.V."/>
            <person name="Manteca A."/>
            <person name="Ramos J.L."/>
            <person name="Gallego J.R."/>
            <person name="Llorente I."/>
            <person name="Martins Dos Santos V.A."/>
            <person name="Jensen O.N."/>
            <person name="Pelaez A.I."/>
            <person name="Sanchez J."/>
            <person name="Ferrer M."/>
        </authorList>
    </citation>
    <scope>NUCLEOTIDE SEQUENCE</scope>
</reference>
<keyword evidence="3" id="KW-0675">Receptor</keyword>
<dbReference type="Pfam" id="PF13458">
    <property type="entry name" value="Peripla_BP_6"/>
    <property type="match status" value="1"/>
</dbReference>
<reference evidence="3" key="1">
    <citation type="submission" date="2013-08" db="EMBL/GenBank/DDBJ databases">
        <authorList>
            <person name="Mendez C."/>
            <person name="Richter M."/>
            <person name="Ferrer M."/>
            <person name="Sanchez J."/>
        </authorList>
    </citation>
    <scope>NUCLEOTIDE SEQUENCE</scope>
</reference>
<evidence type="ECO:0000313" key="3">
    <source>
        <dbReference type="EMBL" id="EQD43204.1"/>
    </source>
</evidence>
<dbReference type="PANTHER" id="PTHR30483:SF37">
    <property type="entry name" value="ABC TRANSPORTER SUBSTRATE-BINDING PROTEIN"/>
    <property type="match status" value="1"/>
</dbReference>
<dbReference type="Gene3D" id="3.40.50.2300">
    <property type="match status" value="1"/>
</dbReference>
<protein>
    <submittedName>
        <fullName evidence="3">Extracellular ligand-binding receptor</fullName>
    </submittedName>
</protein>
<sequence length="205" mass="21306">MKEEVVKKSLIAAAGLGLLGLLVSACGAVTPAAPKAPAAITVGTLYSGSGSFATSSLPQLAGLKFWISQENSKGGVYVGAYKKRIPVKLVTYNDQSDATTAATLYTQLITQNKVNILAADFGSVLTAPAVTIAEEHHQLLFDATATGTTLFSAANKYIVLTATPTSGIWPDPLIKFLLSEHVSRVAILYDSNDFAASQAATVTTA</sequence>
<dbReference type="PANTHER" id="PTHR30483">
    <property type="entry name" value="LEUCINE-SPECIFIC-BINDING PROTEIN"/>
    <property type="match status" value="1"/>
</dbReference>
<evidence type="ECO:0000256" key="1">
    <source>
        <dbReference type="ARBA" id="ARBA00022729"/>
    </source>
</evidence>
<dbReference type="EMBL" id="AUZX01011448">
    <property type="protein sequence ID" value="EQD43204.1"/>
    <property type="molecule type" value="Genomic_DNA"/>
</dbReference>
<gene>
    <name evidence="3" type="ORF">B1A_15604</name>
</gene>
<dbReference type="InterPro" id="IPR028082">
    <property type="entry name" value="Peripla_BP_I"/>
</dbReference>